<evidence type="ECO:0000259" key="10">
    <source>
        <dbReference type="Pfam" id="PF00711"/>
    </source>
</evidence>
<gene>
    <name evidence="12" type="primary">LOC110596297</name>
</gene>
<evidence type="ECO:0000313" key="12">
    <source>
        <dbReference type="RefSeq" id="XP_021571802.1"/>
    </source>
</evidence>
<dbReference type="GO" id="GO:0042056">
    <property type="term" value="F:chemoattractant activity"/>
    <property type="evidence" value="ECO:0007669"/>
    <property type="project" value="TreeGrafter"/>
</dbReference>
<proteinExistence type="inferred from homology"/>
<dbReference type="SUPFAM" id="SSF57392">
    <property type="entry name" value="Defensin-like"/>
    <property type="match status" value="1"/>
</dbReference>
<evidence type="ECO:0000256" key="3">
    <source>
        <dbReference type="ARBA" id="ARBA00022525"/>
    </source>
</evidence>
<evidence type="ECO:0000256" key="9">
    <source>
        <dbReference type="SAM" id="SignalP"/>
    </source>
</evidence>
<organism evidence="11 12">
    <name type="scientific">Carlito syrichta</name>
    <name type="common">Philippine tarsier</name>
    <name type="synonym">Tarsius syrichta</name>
    <dbReference type="NCBI Taxonomy" id="1868482"/>
    <lineage>
        <taxon>Eukaryota</taxon>
        <taxon>Metazoa</taxon>
        <taxon>Chordata</taxon>
        <taxon>Craniata</taxon>
        <taxon>Vertebrata</taxon>
        <taxon>Euteleostomi</taxon>
        <taxon>Mammalia</taxon>
        <taxon>Eutheria</taxon>
        <taxon>Euarchontoglires</taxon>
        <taxon>Primates</taxon>
        <taxon>Haplorrhini</taxon>
        <taxon>Tarsiiformes</taxon>
        <taxon>Tarsiidae</taxon>
        <taxon>Carlito</taxon>
    </lineage>
</organism>
<dbReference type="GO" id="GO:0060326">
    <property type="term" value="P:cell chemotaxis"/>
    <property type="evidence" value="ECO:0007669"/>
    <property type="project" value="TreeGrafter"/>
</dbReference>
<keyword evidence="11" id="KW-1185">Reference proteome</keyword>
<dbReference type="GO" id="GO:0005615">
    <property type="term" value="C:extracellular space"/>
    <property type="evidence" value="ECO:0007669"/>
    <property type="project" value="TreeGrafter"/>
</dbReference>
<dbReference type="GeneID" id="110596297"/>
<dbReference type="AlphaFoldDB" id="A0A3Q0EA65"/>
<evidence type="ECO:0000256" key="8">
    <source>
        <dbReference type="ARBA" id="ARBA00023157"/>
    </source>
</evidence>
<dbReference type="OrthoDB" id="9449637at2759"/>
<evidence type="ECO:0000313" key="11">
    <source>
        <dbReference type="Proteomes" id="UP000189704"/>
    </source>
</evidence>
<dbReference type="Gene3D" id="3.10.360.10">
    <property type="entry name" value="Antimicrobial Peptide, Beta-defensin 2, Chain A"/>
    <property type="match status" value="1"/>
</dbReference>
<dbReference type="STRING" id="1868482.ENSTSYP00000006321"/>
<dbReference type="InterPro" id="IPR001855">
    <property type="entry name" value="Defensin_beta-like"/>
</dbReference>
<dbReference type="RefSeq" id="XP_021571802.1">
    <property type="nucleotide sequence ID" value="XM_021716127.1"/>
</dbReference>
<dbReference type="PANTHER" id="PTHR20515">
    <property type="entry name" value="BETA-DEFENSIN"/>
    <property type="match status" value="1"/>
</dbReference>
<feature type="chain" id="PRO_5018087863" evidence="9">
    <location>
        <begin position="23"/>
        <end position="72"/>
    </location>
</feature>
<keyword evidence="6" id="KW-0211">Defensin</keyword>
<evidence type="ECO:0000256" key="7">
    <source>
        <dbReference type="ARBA" id="ARBA00023022"/>
    </source>
</evidence>
<dbReference type="KEGG" id="csyr:110596297"/>
<dbReference type="FunFam" id="3.10.360.10:FF:000001">
    <property type="entry name" value="Beta-defensin 1"/>
    <property type="match status" value="1"/>
</dbReference>
<feature type="signal peptide" evidence="9">
    <location>
        <begin position="1"/>
        <end position="22"/>
    </location>
</feature>
<sequence>MRIYYLLFALFFLFVMPVPGTGWIIRSIQRYFCQTRGGRCAIFSCLPREEQIGHCSIRGQKCCRRIFKNPKT</sequence>
<evidence type="ECO:0000256" key="4">
    <source>
        <dbReference type="ARBA" id="ARBA00022529"/>
    </source>
</evidence>
<evidence type="ECO:0000256" key="5">
    <source>
        <dbReference type="ARBA" id="ARBA00022729"/>
    </source>
</evidence>
<name>A0A3Q0EA65_CARSF</name>
<comment type="similarity">
    <text evidence="2">Belongs to the beta-defensin family.</text>
</comment>
<dbReference type="GO" id="GO:0140546">
    <property type="term" value="P:defense response to symbiont"/>
    <property type="evidence" value="ECO:0007669"/>
    <property type="project" value="UniProtKB-ARBA"/>
</dbReference>
<feature type="domain" description="Beta-defensin-like" evidence="10">
    <location>
        <begin position="29"/>
        <end position="64"/>
    </location>
</feature>
<reference evidence="12" key="1">
    <citation type="submission" date="2025-08" db="UniProtKB">
        <authorList>
            <consortium name="RefSeq"/>
        </authorList>
    </citation>
    <scope>IDENTIFICATION</scope>
</reference>
<keyword evidence="8" id="KW-1015">Disulfide bond</keyword>
<dbReference type="PANTHER" id="PTHR20515:SF0">
    <property type="entry name" value="BETA-DEFENSIN 103"/>
    <property type="match status" value="1"/>
</dbReference>
<keyword evidence="7" id="KW-0044">Antibiotic</keyword>
<evidence type="ECO:0000256" key="6">
    <source>
        <dbReference type="ARBA" id="ARBA00022940"/>
    </source>
</evidence>
<protein>
    <submittedName>
        <fullName evidence="12">Beta-defensin 103-like</fullName>
    </submittedName>
</protein>
<evidence type="ECO:0000256" key="2">
    <source>
        <dbReference type="ARBA" id="ARBA00007371"/>
    </source>
</evidence>
<dbReference type="GO" id="GO:0050830">
    <property type="term" value="P:defense response to Gram-positive bacterium"/>
    <property type="evidence" value="ECO:0007669"/>
    <property type="project" value="UniProtKB-ARBA"/>
</dbReference>
<accession>A0A3Q0EA65</accession>
<evidence type="ECO:0000256" key="1">
    <source>
        <dbReference type="ARBA" id="ARBA00004613"/>
    </source>
</evidence>
<keyword evidence="4" id="KW-0929">Antimicrobial</keyword>
<dbReference type="Proteomes" id="UP000189704">
    <property type="component" value="Unplaced"/>
</dbReference>
<keyword evidence="3" id="KW-0964">Secreted</keyword>
<keyword evidence="5 9" id="KW-0732">Signal</keyword>
<comment type="subcellular location">
    <subcellularLocation>
        <location evidence="1">Secreted</location>
    </subcellularLocation>
</comment>
<dbReference type="Pfam" id="PF00711">
    <property type="entry name" value="Defensin_beta"/>
    <property type="match status" value="1"/>
</dbReference>
<dbReference type="GO" id="GO:0050829">
    <property type="term" value="P:defense response to Gram-negative bacterium"/>
    <property type="evidence" value="ECO:0007669"/>
    <property type="project" value="UniProtKB-ARBA"/>
</dbReference>
<dbReference type="GO" id="GO:0031731">
    <property type="term" value="F:CCR6 chemokine receptor binding"/>
    <property type="evidence" value="ECO:0007669"/>
    <property type="project" value="TreeGrafter"/>
</dbReference>